<dbReference type="InterPro" id="IPR049975">
    <property type="entry name" value="SAV_915-like_dom"/>
</dbReference>
<feature type="domain" description="SseB protein N-terminal" evidence="1">
    <location>
        <begin position="72"/>
        <end position="139"/>
    </location>
</feature>
<dbReference type="NCBIfam" id="NF042914">
    <property type="entry name" value="SAV915_dom"/>
    <property type="match status" value="1"/>
</dbReference>
<gene>
    <name evidence="2" type="ORF">LX13_000570</name>
</gene>
<dbReference type="Pfam" id="PF07179">
    <property type="entry name" value="SseB"/>
    <property type="match status" value="1"/>
</dbReference>
<dbReference type="InterPro" id="IPR009839">
    <property type="entry name" value="SseB_N"/>
</dbReference>
<dbReference type="Proteomes" id="UP001206895">
    <property type="component" value="Unassembled WGS sequence"/>
</dbReference>
<reference evidence="2 3" key="1">
    <citation type="submission" date="2022-06" db="EMBL/GenBank/DDBJ databases">
        <title>Genomic Encyclopedia of Archaeal and Bacterial Type Strains, Phase II (KMG-II): from individual species to whole genera.</title>
        <authorList>
            <person name="Goeker M."/>
        </authorList>
    </citation>
    <scope>NUCLEOTIDE SEQUENCE [LARGE SCALE GENOMIC DNA]</scope>
    <source>
        <strain evidence="2 3">DSM 44693</strain>
    </source>
</reference>
<comment type="caution">
    <text evidence="2">The sequence shown here is derived from an EMBL/GenBank/DDBJ whole genome shotgun (WGS) entry which is preliminary data.</text>
</comment>
<dbReference type="EMBL" id="JAMTCJ010000001">
    <property type="protein sequence ID" value="MCP2174763.1"/>
    <property type="molecule type" value="Genomic_DNA"/>
</dbReference>
<proteinExistence type="predicted"/>
<protein>
    <submittedName>
        <fullName evidence="2">SseB protein N-terminal domain-containing protein</fullName>
    </submittedName>
</protein>
<evidence type="ECO:0000313" key="3">
    <source>
        <dbReference type="Proteomes" id="UP001206895"/>
    </source>
</evidence>
<organism evidence="2 3">
    <name type="scientific">Williamsia maris</name>
    <dbReference type="NCBI Taxonomy" id="72806"/>
    <lineage>
        <taxon>Bacteria</taxon>
        <taxon>Bacillati</taxon>
        <taxon>Actinomycetota</taxon>
        <taxon>Actinomycetes</taxon>
        <taxon>Mycobacteriales</taxon>
        <taxon>Nocardiaceae</taxon>
        <taxon>Williamsia</taxon>
    </lineage>
</organism>
<evidence type="ECO:0000259" key="1">
    <source>
        <dbReference type="Pfam" id="PF07179"/>
    </source>
</evidence>
<accession>A0ABT1H924</accession>
<name>A0ABT1H924_9NOCA</name>
<sequence>MWEPGQMTSAQMQDEWFEVHGWAATPPTDVVAQWRATAAAETAHSANDGVVAPPAPADVSTEIGVGLPDALVVPAHPHVDGSAGFGVELIEIDGTQVVVGYTSVDKLVAQLGSSQPWVAMTASDIAATHATRPIVVDPAPGIVHVNWSDERLAALRKVLTDG</sequence>
<evidence type="ECO:0000313" key="2">
    <source>
        <dbReference type="EMBL" id="MCP2174763.1"/>
    </source>
</evidence>
<keyword evidence="3" id="KW-1185">Reference proteome</keyword>